<evidence type="ECO:0000313" key="4">
    <source>
        <dbReference type="Proteomes" id="UP000703822"/>
    </source>
</evidence>
<dbReference type="PANTHER" id="PTHR34980">
    <property type="entry name" value="INNER MEMBRANE PROTEIN-RELATED-RELATED"/>
    <property type="match status" value="1"/>
</dbReference>
<reference evidence="2" key="1">
    <citation type="submission" date="2021-05" db="EMBL/GenBank/DDBJ databases">
        <title>Infant gut strain persistence is associated with maternal origin, phylogeny, and functional potential including surface adhesion and iron acquisition.</title>
        <authorList>
            <person name="Lou Y.C."/>
        </authorList>
    </citation>
    <scope>NUCLEOTIDE SEQUENCE</scope>
    <source>
        <strain evidence="2">L3_122_031G1_dasL3_122_031G1_maxbin2.maxbin.025s ta_sub</strain>
    </source>
</reference>
<accession>A0A3E4XF14</accession>
<evidence type="ECO:0000256" key="1">
    <source>
        <dbReference type="SAM" id="Phobius"/>
    </source>
</evidence>
<proteinExistence type="predicted"/>
<evidence type="ECO:0000313" key="3">
    <source>
        <dbReference type="EMBL" id="MDN5269670.1"/>
    </source>
</evidence>
<organism evidence="2 4">
    <name type="scientific">Streptococcus vestibularis</name>
    <dbReference type="NCBI Taxonomy" id="1343"/>
    <lineage>
        <taxon>Bacteria</taxon>
        <taxon>Bacillati</taxon>
        <taxon>Bacillota</taxon>
        <taxon>Bacilli</taxon>
        <taxon>Lactobacillales</taxon>
        <taxon>Streptococcaceae</taxon>
        <taxon>Streptococcus</taxon>
    </lineage>
</organism>
<dbReference type="GeneID" id="61564315"/>
<dbReference type="GO" id="GO:0005886">
    <property type="term" value="C:plasma membrane"/>
    <property type="evidence" value="ECO:0007669"/>
    <property type="project" value="TreeGrafter"/>
</dbReference>
<sequence length="110" mass="12627">MLEAYKNFWLGYLDFYGRTKRSDYWWVVLINGVIATLIFLLMDLLGETKAAGFTLTAFILFIAATALPTISIQIRRLRDANFNVAWIVLKATPLTVALWVMYAFPTRNSK</sequence>
<dbReference type="PANTHER" id="PTHR34980:SF2">
    <property type="entry name" value="INNER MEMBRANE PROTEIN YHAH-RELATED"/>
    <property type="match status" value="1"/>
</dbReference>
<feature type="transmembrane region" description="Helical" evidence="1">
    <location>
        <begin position="84"/>
        <end position="104"/>
    </location>
</feature>
<dbReference type="AlphaFoldDB" id="A0A3E4XF14"/>
<dbReference type="InterPro" id="IPR008523">
    <property type="entry name" value="DUF805"/>
</dbReference>
<keyword evidence="1" id="KW-0472">Membrane</keyword>
<name>A0A3E4XF14_STRVE</name>
<evidence type="ECO:0000313" key="2">
    <source>
        <dbReference type="EMBL" id="MBS6098047.1"/>
    </source>
</evidence>
<comment type="caution">
    <text evidence="2">The sequence shown here is derived from an EMBL/GenBank/DDBJ whole genome shotgun (WGS) entry which is preliminary data.</text>
</comment>
<dbReference type="EMBL" id="JAHAGS010000143">
    <property type="protein sequence ID" value="MBS6098047.1"/>
    <property type="molecule type" value="Genomic_DNA"/>
</dbReference>
<reference evidence="3" key="2">
    <citation type="submission" date="2023-07" db="EMBL/GenBank/DDBJ databases">
        <title>SVep1, a Temperate Phage of Human Oral Commensal Streptococcus vestibularis.</title>
        <authorList>
            <person name="Wu M."/>
            <person name="Zhu Y."/>
            <person name="Li Y."/>
        </authorList>
    </citation>
    <scope>NUCLEOTIDE SEQUENCE</scope>
    <source>
        <strain evidence="3">SVE8</strain>
    </source>
</reference>
<dbReference type="Proteomes" id="UP000703822">
    <property type="component" value="Unassembled WGS sequence"/>
</dbReference>
<gene>
    <name evidence="2" type="ORF">KH901_06265</name>
    <name evidence="3" type="ORF">QY913_05935</name>
</gene>
<feature type="transmembrane region" description="Helical" evidence="1">
    <location>
        <begin position="24"/>
        <end position="45"/>
    </location>
</feature>
<keyword evidence="1" id="KW-1133">Transmembrane helix</keyword>
<dbReference type="EMBL" id="JAUJGC010000027">
    <property type="protein sequence ID" value="MDN5269670.1"/>
    <property type="molecule type" value="Genomic_DNA"/>
</dbReference>
<feature type="transmembrane region" description="Helical" evidence="1">
    <location>
        <begin position="52"/>
        <end position="72"/>
    </location>
</feature>
<protein>
    <submittedName>
        <fullName evidence="2">DUF805 domain-containing protein</fullName>
    </submittedName>
</protein>
<keyword evidence="1" id="KW-0812">Transmembrane</keyword>
<dbReference type="Pfam" id="PF05656">
    <property type="entry name" value="DUF805"/>
    <property type="match status" value="1"/>
</dbReference>
<dbReference type="RefSeq" id="WP_003092191.1">
    <property type="nucleotide sequence ID" value="NZ_CABMFU010000010.1"/>
</dbReference>
<dbReference type="Proteomes" id="UP001172310">
    <property type="component" value="Unassembled WGS sequence"/>
</dbReference>